<organism evidence="6 7">
    <name type="scientific">Paragemmobacter ruber</name>
    <dbReference type="NCBI Taxonomy" id="1985673"/>
    <lineage>
        <taxon>Bacteria</taxon>
        <taxon>Pseudomonadati</taxon>
        <taxon>Pseudomonadota</taxon>
        <taxon>Alphaproteobacteria</taxon>
        <taxon>Rhodobacterales</taxon>
        <taxon>Paracoccaceae</taxon>
        <taxon>Paragemmobacter</taxon>
    </lineage>
</organism>
<dbReference type="PROSITE" id="PS01081">
    <property type="entry name" value="HTH_TETR_1"/>
    <property type="match status" value="1"/>
</dbReference>
<keyword evidence="3" id="KW-0804">Transcription</keyword>
<dbReference type="Proteomes" id="UP001517376">
    <property type="component" value="Unassembled WGS sequence"/>
</dbReference>
<dbReference type="InterPro" id="IPR036271">
    <property type="entry name" value="Tet_transcr_reg_TetR-rel_C_sf"/>
</dbReference>
<proteinExistence type="predicted"/>
<dbReference type="Gene3D" id="1.10.357.10">
    <property type="entry name" value="Tetracycline Repressor, domain 2"/>
    <property type="match status" value="1"/>
</dbReference>
<feature type="DNA-binding region" description="H-T-H motif" evidence="4">
    <location>
        <begin position="39"/>
        <end position="58"/>
    </location>
</feature>
<dbReference type="InterPro" id="IPR009057">
    <property type="entry name" value="Homeodomain-like_sf"/>
</dbReference>
<evidence type="ECO:0000256" key="4">
    <source>
        <dbReference type="PROSITE-ProRule" id="PRU00335"/>
    </source>
</evidence>
<protein>
    <submittedName>
        <fullName evidence="6">TetR family transcriptional regulator</fullName>
    </submittedName>
</protein>
<dbReference type="PROSITE" id="PS50977">
    <property type="entry name" value="HTH_TETR_2"/>
    <property type="match status" value="1"/>
</dbReference>
<accession>A0ABW9Y1S6</accession>
<evidence type="ECO:0000259" key="5">
    <source>
        <dbReference type="PROSITE" id="PS50977"/>
    </source>
</evidence>
<sequence length="211" mass="21951">MKSAAAPMRRGGRPLSFDRQAALEKAMLAFWRHGYESTSISDLTAAMGVTAPSLYTAFGDKRRLFLEAMELYVGPMEAVQARLDAAPTARAAAWDLLFGAVQKMTGEATPPGCLMTSATASVSASAVEVQAAVSAVRGEILRRLEARIARDVAEGALPAGTDAAALAALMMGVMQGVSVLARDGMPREALLAMAECAMRAFPGDAGTRAGA</sequence>
<dbReference type="SUPFAM" id="SSF46689">
    <property type="entry name" value="Homeodomain-like"/>
    <property type="match status" value="1"/>
</dbReference>
<keyword evidence="1" id="KW-0805">Transcription regulation</keyword>
<dbReference type="Gene3D" id="1.10.10.60">
    <property type="entry name" value="Homeodomain-like"/>
    <property type="match status" value="1"/>
</dbReference>
<evidence type="ECO:0000256" key="2">
    <source>
        <dbReference type="ARBA" id="ARBA00023125"/>
    </source>
</evidence>
<dbReference type="EMBL" id="JAAATW010000001">
    <property type="protein sequence ID" value="NBE06460.1"/>
    <property type="molecule type" value="Genomic_DNA"/>
</dbReference>
<comment type="caution">
    <text evidence="6">The sequence shown here is derived from an EMBL/GenBank/DDBJ whole genome shotgun (WGS) entry which is preliminary data.</text>
</comment>
<keyword evidence="7" id="KW-1185">Reference proteome</keyword>
<dbReference type="InterPro" id="IPR011075">
    <property type="entry name" value="TetR_C"/>
</dbReference>
<reference evidence="7" key="1">
    <citation type="submission" date="2020-01" db="EMBL/GenBank/DDBJ databases">
        <title>Sphingomonas sp. strain CSW-10.</title>
        <authorList>
            <person name="Chen W.-M."/>
        </authorList>
    </citation>
    <scope>NUCLEOTIDE SEQUENCE [LARGE SCALE GENOMIC DNA]</scope>
    <source>
        <strain evidence="7">CCP-1</strain>
    </source>
</reference>
<feature type="domain" description="HTH tetR-type" evidence="5">
    <location>
        <begin position="16"/>
        <end position="76"/>
    </location>
</feature>
<dbReference type="Pfam" id="PF00440">
    <property type="entry name" value="TetR_N"/>
    <property type="match status" value="1"/>
</dbReference>
<evidence type="ECO:0000256" key="3">
    <source>
        <dbReference type="ARBA" id="ARBA00023163"/>
    </source>
</evidence>
<dbReference type="InterPro" id="IPR023772">
    <property type="entry name" value="DNA-bd_HTH_TetR-type_CS"/>
</dbReference>
<keyword evidence="2 4" id="KW-0238">DNA-binding</keyword>
<dbReference type="InterPro" id="IPR001647">
    <property type="entry name" value="HTH_TetR"/>
</dbReference>
<dbReference type="Pfam" id="PF16925">
    <property type="entry name" value="TetR_C_13"/>
    <property type="match status" value="1"/>
</dbReference>
<name>A0ABW9Y1S6_9RHOB</name>
<evidence type="ECO:0000313" key="7">
    <source>
        <dbReference type="Proteomes" id="UP001517376"/>
    </source>
</evidence>
<dbReference type="PANTHER" id="PTHR47506:SF1">
    <property type="entry name" value="HTH-TYPE TRANSCRIPTIONAL REGULATOR YJDC"/>
    <property type="match status" value="1"/>
</dbReference>
<evidence type="ECO:0000313" key="6">
    <source>
        <dbReference type="EMBL" id="NBE06460.1"/>
    </source>
</evidence>
<evidence type="ECO:0000256" key="1">
    <source>
        <dbReference type="ARBA" id="ARBA00023015"/>
    </source>
</evidence>
<dbReference type="SUPFAM" id="SSF48498">
    <property type="entry name" value="Tetracyclin repressor-like, C-terminal domain"/>
    <property type="match status" value="1"/>
</dbReference>
<gene>
    <name evidence="6" type="ORF">GU920_02865</name>
</gene>
<dbReference type="PANTHER" id="PTHR47506">
    <property type="entry name" value="TRANSCRIPTIONAL REGULATORY PROTEIN"/>
    <property type="match status" value="1"/>
</dbReference>